<protein>
    <recommendedName>
        <fullName evidence="2">H15 domain-containing protein</fullName>
    </recommendedName>
</protein>
<feature type="region of interest" description="Disordered" evidence="1">
    <location>
        <begin position="1"/>
        <end position="33"/>
    </location>
</feature>
<dbReference type="SUPFAM" id="SSF46785">
    <property type="entry name" value="Winged helix' DNA-binding domain"/>
    <property type="match status" value="1"/>
</dbReference>
<dbReference type="OMA" id="LAQIFCC"/>
<dbReference type="Ensembl" id="ENSEBUT00000003970.1">
    <property type="protein sequence ID" value="ENSEBUP00000003592.1"/>
    <property type="gene ID" value="ENSEBUG00000002583.1"/>
</dbReference>
<dbReference type="GO" id="GO:0003677">
    <property type="term" value="F:DNA binding"/>
    <property type="evidence" value="ECO:0007669"/>
    <property type="project" value="InterPro"/>
</dbReference>
<dbReference type="Pfam" id="PF00538">
    <property type="entry name" value="Linker_histone"/>
    <property type="match status" value="1"/>
</dbReference>
<dbReference type="CDD" id="cd00073">
    <property type="entry name" value="H15"/>
    <property type="match status" value="1"/>
</dbReference>
<name>A0A8C4N7I8_EPTBU</name>
<reference evidence="3" key="1">
    <citation type="submission" date="2025-08" db="UniProtKB">
        <authorList>
            <consortium name="Ensembl"/>
        </authorList>
    </citation>
    <scope>IDENTIFICATION</scope>
</reference>
<dbReference type="InterPro" id="IPR036388">
    <property type="entry name" value="WH-like_DNA-bd_sf"/>
</dbReference>
<dbReference type="Gene3D" id="1.10.10.10">
    <property type="entry name" value="Winged helix-like DNA-binding domain superfamily/Winged helix DNA-binding domain"/>
    <property type="match status" value="1"/>
</dbReference>
<evidence type="ECO:0000313" key="3">
    <source>
        <dbReference type="Ensembl" id="ENSEBUP00000003592.1"/>
    </source>
</evidence>
<proteinExistence type="predicted"/>
<keyword evidence="4" id="KW-1185">Reference proteome</keyword>
<sequence>MPETAPLMADRLSSPRAKTKTGSSKTTKKPDGTLSEKIVKVVGSSKERNGVSLIALKKALAANGYDVHRKASRINTAVRRLITSGKLVQTKGTGVMGATGSFKLNKDESAQAYCQKFPAGSYENRRRR</sequence>
<dbReference type="PROSITE" id="PS51504">
    <property type="entry name" value="H15"/>
    <property type="match status" value="1"/>
</dbReference>
<dbReference type="Proteomes" id="UP000694388">
    <property type="component" value="Unplaced"/>
</dbReference>
<dbReference type="InterPro" id="IPR036390">
    <property type="entry name" value="WH_DNA-bd_sf"/>
</dbReference>
<evidence type="ECO:0000256" key="1">
    <source>
        <dbReference type="SAM" id="MobiDB-lite"/>
    </source>
</evidence>
<accession>A0A8C4N7I8</accession>
<dbReference type="InterPro" id="IPR005818">
    <property type="entry name" value="Histone_H1/H5_H15"/>
</dbReference>
<dbReference type="SMART" id="SM00526">
    <property type="entry name" value="H15"/>
    <property type="match status" value="1"/>
</dbReference>
<feature type="domain" description="H15" evidence="2">
    <location>
        <begin position="30"/>
        <end position="106"/>
    </location>
</feature>
<evidence type="ECO:0000259" key="2">
    <source>
        <dbReference type="PROSITE" id="PS51504"/>
    </source>
</evidence>
<organism evidence="3 4">
    <name type="scientific">Eptatretus burgeri</name>
    <name type="common">Inshore hagfish</name>
    <dbReference type="NCBI Taxonomy" id="7764"/>
    <lineage>
        <taxon>Eukaryota</taxon>
        <taxon>Metazoa</taxon>
        <taxon>Chordata</taxon>
        <taxon>Craniata</taxon>
        <taxon>Vertebrata</taxon>
        <taxon>Cyclostomata</taxon>
        <taxon>Myxini</taxon>
        <taxon>Myxiniformes</taxon>
        <taxon>Myxinidae</taxon>
        <taxon>Eptatretinae</taxon>
        <taxon>Eptatretus</taxon>
    </lineage>
</organism>
<evidence type="ECO:0000313" key="4">
    <source>
        <dbReference type="Proteomes" id="UP000694388"/>
    </source>
</evidence>
<dbReference type="AlphaFoldDB" id="A0A8C4N7I8"/>
<dbReference type="GO" id="GO:0006334">
    <property type="term" value="P:nucleosome assembly"/>
    <property type="evidence" value="ECO:0007669"/>
    <property type="project" value="InterPro"/>
</dbReference>
<dbReference type="GeneTree" id="ENSGT00950000183089"/>
<reference evidence="3" key="2">
    <citation type="submission" date="2025-09" db="UniProtKB">
        <authorList>
            <consortium name="Ensembl"/>
        </authorList>
    </citation>
    <scope>IDENTIFICATION</scope>
</reference>
<dbReference type="GO" id="GO:0000786">
    <property type="term" value="C:nucleosome"/>
    <property type="evidence" value="ECO:0007669"/>
    <property type="project" value="InterPro"/>
</dbReference>